<accession>A0A0K2VEM1</accession>
<dbReference type="AlphaFoldDB" id="A0A0K2VEM1"/>
<proteinExistence type="predicted"/>
<organism evidence="1">
    <name type="scientific">Lepeophtheirus salmonis</name>
    <name type="common">Salmon louse</name>
    <name type="synonym">Caligus salmonis</name>
    <dbReference type="NCBI Taxonomy" id="72036"/>
    <lineage>
        <taxon>Eukaryota</taxon>
        <taxon>Metazoa</taxon>
        <taxon>Ecdysozoa</taxon>
        <taxon>Arthropoda</taxon>
        <taxon>Crustacea</taxon>
        <taxon>Multicrustacea</taxon>
        <taxon>Hexanauplia</taxon>
        <taxon>Copepoda</taxon>
        <taxon>Siphonostomatoida</taxon>
        <taxon>Caligidae</taxon>
        <taxon>Lepeophtheirus</taxon>
    </lineage>
</organism>
<protein>
    <submittedName>
        <fullName evidence="1">Uncharacterized protein</fullName>
    </submittedName>
</protein>
<reference evidence="1" key="1">
    <citation type="submission" date="2014-05" db="EMBL/GenBank/DDBJ databases">
        <authorList>
            <person name="Chronopoulou M."/>
        </authorList>
    </citation>
    <scope>NUCLEOTIDE SEQUENCE</scope>
    <source>
        <tissue evidence="1">Whole organism</tissue>
    </source>
</reference>
<evidence type="ECO:0000313" key="1">
    <source>
        <dbReference type="EMBL" id="CDW48963.1"/>
    </source>
</evidence>
<sequence length="119" mass="13169">MLKLIASFPDFCHSSIHINFCNRVGETVSWVETMNPSDNICIAVSTEVEVGIDFWALHSVLSSYDFGADVDHVITTNSSGFIPLSKVQVNSLVHVVQWQNKAHKARGGAVSIKVRSRRL</sequence>
<name>A0A0K2VEM1_LEPSM</name>
<dbReference type="EMBL" id="HACA01031602">
    <property type="protein sequence ID" value="CDW48963.1"/>
    <property type="molecule type" value="Transcribed_RNA"/>
</dbReference>